<reference evidence="1 2" key="1">
    <citation type="submission" date="2021-06" db="EMBL/GenBank/DDBJ databases">
        <title>Caerostris extrusa draft genome.</title>
        <authorList>
            <person name="Kono N."/>
            <person name="Arakawa K."/>
        </authorList>
    </citation>
    <scope>NUCLEOTIDE SEQUENCE [LARGE SCALE GENOMIC DNA]</scope>
</reference>
<evidence type="ECO:0000313" key="2">
    <source>
        <dbReference type="Proteomes" id="UP001054945"/>
    </source>
</evidence>
<evidence type="ECO:0000313" key="1">
    <source>
        <dbReference type="EMBL" id="GIX69565.1"/>
    </source>
</evidence>
<evidence type="ECO:0008006" key="3">
    <source>
        <dbReference type="Google" id="ProtNLM"/>
    </source>
</evidence>
<dbReference type="EMBL" id="BPLR01002066">
    <property type="protein sequence ID" value="GIX69565.1"/>
    <property type="molecule type" value="Genomic_DNA"/>
</dbReference>
<sequence length="53" mass="5837">MGHILVLLGRSVPVAHSTKSVPDRDGLNGLVITTGELAESWLHARLFSLKEWK</sequence>
<dbReference type="AlphaFoldDB" id="A0AAV4MBC6"/>
<keyword evidence="2" id="KW-1185">Reference proteome</keyword>
<gene>
    <name evidence="1" type="ORF">CEXT_250131</name>
</gene>
<organism evidence="1 2">
    <name type="scientific">Caerostris extrusa</name>
    <name type="common">Bark spider</name>
    <name type="synonym">Caerostris bankana</name>
    <dbReference type="NCBI Taxonomy" id="172846"/>
    <lineage>
        <taxon>Eukaryota</taxon>
        <taxon>Metazoa</taxon>
        <taxon>Ecdysozoa</taxon>
        <taxon>Arthropoda</taxon>
        <taxon>Chelicerata</taxon>
        <taxon>Arachnida</taxon>
        <taxon>Araneae</taxon>
        <taxon>Araneomorphae</taxon>
        <taxon>Entelegynae</taxon>
        <taxon>Araneoidea</taxon>
        <taxon>Araneidae</taxon>
        <taxon>Caerostris</taxon>
    </lineage>
</organism>
<name>A0AAV4MBC6_CAEEX</name>
<accession>A0AAV4MBC6</accession>
<protein>
    <recommendedName>
        <fullName evidence="3">Ycf15</fullName>
    </recommendedName>
</protein>
<dbReference type="Proteomes" id="UP001054945">
    <property type="component" value="Unassembled WGS sequence"/>
</dbReference>
<feature type="non-terminal residue" evidence="1">
    <location>
        <position position="53"/>
    </location>
</feature>
<comment type="caution">
    <text evidence="1">The sequence shown here is derived from an EMBL/GenBank/DDBJ whole genome shotgun (WGS) entry which is preliminary data.</text>
</comment>
<proteinExistence type="predicted"/>